<dbReference type="GO" id="GO:0031177">
    <property type="term" value="F:phosphopantetheine binding"/>
    <property type="evidence" value="ECO:0007669"/>
    <property type="project" value="InterPro"/>
</dbReference>
<dbReference type="PANTHER" id="PTHR45527">
    <property type="entry name" value="NONRIBOSOMAL PEPTIDE SYNTHETASE"/>
    <property type="match status" value="1"/>
</dbReference>
<reference evidence="7 8" key="1">
    <citation type="submission" date="2019-09" db="EMBL/GenBank/DDBJ databases">
        <title>Bacillus ochoae sp. nov., Paenibacillus whitsoniae sp. nov., Paenibacillus spiritus sp. nov. Isolated from the Mars Exploration Rover during spacecraft assembly.</title>
        <authorList>
            <person name="Seuylemezian A."/>
            <person name="Vaishampayan P."/>
        </authorList>
    </citation>
    <scope>NUCLEOTIDE SEQUENCE [LARGE SCALE GENOMIC DNA]</scope>
    <source>
        <strain evidence="7 8">MER_111</strain>
    </source>
</reference>
<evidence type="ECO:0000256" key="4">
    <source>
        <dbReference type="ARBA" id="ARBA00022737"/>
    </source>
</evidence>
<dbReference type="InterPro" id="IPR036736">
    <property type="entry name" value="ACP-like_sf"/>
</dbReference>
<keyword evidence="3" id="KW-0597">Phosphoprotein</keyword>
<comment type="cofactor">
    <cofactor evidence="1">
        <name>pantetheine 4'-phosphate</name>
        <dbReference type="ChEBI" id="CHEBI:47942"/>
    </cofactor>
</comment>
<dbReference type="Gene3D" id="3.30.559.30">
    <property type="entry name" value="Nonribosomal peptide synthetase, condensation domain"/>
    <property type="match status" value="1"/>
</dbReference>
<dbReference type="OrthoDB" id="2587970at2"/>
<protein>
    <recommendedName>
        <fullName evidence="6">Carrier domain-containing protein</fullName>
    </recommendedName>
</protein>
<gene>
    <name evidence="7" type="ORF">F4V43_16445</name>
</gene>
<dbReference type="GO" id="GO:0003824">
    <property type="term" value="F:catalytic activity"/>
    <property type="evidence" value="ECO:0007669"/>
    <property type="project" value="InterPro"/>
</dbReference>
<dbReference type="SUPFAM" id="SSF47336">
    <property type="entry name" value="ACP-like"/>
    <property type="match status" value="1"/>
</dbReference>
<dbReference type="PROSITE" id="PS50075">
    <property type="entry name" value="CARRIER"/>
    <property type="match status" value="1"/>
</dbReference>
<dbReference type="InterPro" id="IPR023213">
    <property type="entry name" value="CAT-like_dom_sf"/>
</dbReference>
<dbReference type="PANTHER" id="PTHR45527:SF1">
    <property type="entry name" value="FATTY ACID SYNTHASE"/>
    <property type="match status" value="1"/>
</dbReference>
<evidence type="ECO:0000313" key="7">
    <source>
        <dbReference type="EMBL" id="KAA8998816.1"/>
    </source>
</evidence>
<dbReference type="GO" id="GO:0008610">
    <property type="term" value="P:lipid biosynthetic process"/>
    <property type="evidence" value="ECO:0007669"/>
    <property type="project" value="UniProtKB-ARBA"/>
</dbReference>
<name>A0A5J5FXH6_9BACL</name>
<evidence type="ECO:0000256" key="5">
    <source>
        <dbReference type="SAM" id="MobiDB-lite"/>
    </source>
</evidence>
<dbReference type="GO" id="GO:0005737">
    <property type="term" value="C:cytoplasm"/>
    <property type="evidence" value="ECO:0007669"/>
    <property type="project" value="TreeGrafter"/>
</dbReference>
<dbReference type="GO" id="GO:0043041">
    <property type="term" value="P:amino acid activation for nonribosomal peptide biosynthetic process"/>
    <property type="evidence" value="ECO:0007669"/>
    <property type="project" value="TreeGrafter"/>
</dbReference>
<proteinExistence type="predicted"/>
<keyword evidence="2" id="KW-0596">Phosphopantetheine</keyword>
<dbReference type="Gene3D" id="1.10.1200.10">
    <property type="entry name" value="ACP-like"/>
    <property type="match status" value="1"/>
</dbReference>
<keyword evidence="4" id="KW-0677">Repeat</keyword>
<evidence type="ECO:0000259" key="6">
    <source>
        <dbReference type="PROSITE" id="PS50075"/>
    </source>
</evidence>
<evidence type="ECO:0000256" key="3">
    <source>
        <dbReference type="ARBA" id="ARBA00022553"/>
    </source>
</evidence>
<feature type="region of interest" description="Disordered" evidence="5">
    <location>
        <begin position="423"/>
        <end position="453"/>
    </location>
</feature>
<feature type="domain" description="Carrier" evidence="6">
    <location>
        <begin position="449"/>
        <end position="524"/>
    </location>
</feature>
<dbReference type="InterPro" id="IPR020806">
    <property type="entry name" value="PKS_PP-bd"/>
</dbReference>
<keyword evidence="8" id="KW-1185">Reference proteome</keyword>
<dbReference type="Pfam" id="PF00550">
    <property type="entry name" value="PP-binding"/>
    <property type="match status" value="1"/>
</dbReference>
<sequence>MFKPASDNEARILAACLENRGAYNIPLFIRFGQGLDLSRMYSLLNRYFEQLEIFRTSFRFSEENGSGRFFRQVREACPLIEIRVFDKLDKDRVAAERLIAVEDEEWVRALLCRSAEDEADYLFLNLHHALFDGFSVRLFLEDLLQAYYGEADKPTSLTSLTSLTPAARQEAALGTPVSAAAESAGASEEAEPDFGGYGRFREALAGKRSRTAAAGFSRQLEIPYRRGEGRRYSDFTLVLSAFAVSVAGWLGTSGAYLAYPALGRSPAQYRTLGSFARLIPFHQEFGAGESLEPGLAEIQRRTLAAGRGESAAGFAGEAMDRLNIYRDLVFDYKSGSLISKVLDAAREVTLEEAEGYRDEKYGLHFSVYHDTAGQSLQLTVQSAEYGEEELDLLTGSFARTVQALCRDDWEAAAEPLRTAAARQASVPAAPASAPVNPAAPPDEPAERPLADSGLSGRVGRIVSELIGEEKVPAAESFFDLGMDSTLLVKFKKRVRETFNVNLKISDFFNYYTSDLLSQKIMDSLKEAN</sequence>
<evidence type="ECO:0000256" key="1">
    <source>
        <dbReference type="ARBA" id="ARBA00001957"/>
    </source>
</evidence>
<dbReference type="InterPro" id="IPR009081">
    <property type="entry name" value="PP-bd_ACP"/>
</dbReference>
<evidence type="ECO:0000313" key="8">
    <source>
        <dbReference type="Proteomes" id="UP000367750"/>
    </source>
</evidence>
<dbReference type="InterPro" id="IPR001242">
    <property type="entry name" value="Condensation_dom"/>
</dbReference>
<dbReference type="Pfam" id="PF00668">
    <property type="entry name" value="Condensation"/>
    <property type="match status" value="1"/>
</dbReference>
<feature type="compositionally biased region" description="Low complexity" evidence="5">
    <location>
        <begin position="423"/>
        <end position="436"/>
    </location>
</feature>
<dbReference type="AlphaFoldDB" id="A0A5J5FXH6"/>
<dbReference type="EMBL" id="VYKK01000026">
    <property type="protein sequence ID" value="KAA8998816.1"/>
    <property type="molecule type" value="Genomic_DNA"/>
</dbReference>
<organism evidence="7 8">
    <name type="scientific">Paenibacillus spiritus</name>
    <dbReference type="NCBI Taxonomy" id="2496557"/>
    <lineage>
        <taxon>Bacteria</taxon>
        <taxon>Bacillati</taxon>
        <taxon>Bacillota</taxon>
        <taxon>Bacilli</taxon>
        <taxon>Bacillales</taxon>
        <taxon>Paenibacillaceae</taxon>
        <taxon>Paenibacillus</taxon>
    </lineage>
</organism>
<dbReference type="Proteomes" id="UP000367750">
    <property type="component" value="Unassembled WGS sequence"/>
</dbReference>
<dbReference type="Gene3D" id="3.30.559.10">
    <property type="entry name" value="Chloramphenicol acetyltransferase-like domain"/>
    <property type="match status" value="1"/>
</dbReference>
<evidence type="ECO:0000256" key="2">
    <source>
        <dbReference type="ARBA" id="ARBA00022450"/>
    </source>
</evidence>
<comment type="caution">
    <text evidence="7">The sequence shown here is derived from an EMBL/GenBank/DDBJ whole genome shotgun (WGS) entry which is preliminary data.</text>
</comment>
<dbReference type="RefSeq" id="WP_150459346.1">
    <property type="nucleotide sequence ID" value="NZ_VYKK01000026.1"/>
</dbReference>
<dbReference type="SMART" id="SM00823">
    <property type="entry name" value="PKS_PP"/>
    <property type="match status" value="1"/>
</dbReference>
<accession>A0A5J5FXH6</accession>
<dbReference type="GO" id="GO:0044550">
    <property type="term" value="P:secondary metabolite biosynthetic process"/>
    <property type="evidence" value="ECO:0007669"/>
    <property type="project" value="TreeGrafter"/>
</dbReference>
<dbReference type="SUPFAM" id="SSF52777">
    <property type="entry name" value="CoA-dependent acyltransferases"/>
    <property type="match status" value="2"/>
</dbReference>